<evidence type="ECO:0000313" key="3">
    <source>
        <dbReference type="Proteomes" id="UP001212841"/>
    </source>
</evidence>
<proteinExistence type="predicted"/>
<dbReference type="Gene3D" id="3.30.160.60">
    <property type="entry name" value="Classic Zinc Finger"/>
    <property type="match status" value="1"/>
</dbReference>
<name>A0AAD5X3S5_9FUNG</name>
<dbReference type="AlphaFoldDB" id="A0AAD5X3S5"/>
<feature type="region of interest" description="Disordered" evidence="1">
    <location>
        <begin position="183"/>
        <end position="207"/>
    </location>
</feature>
<comment type="caution">
    <text evidence="2">The sequence shown here is derived from an EMBL/GenBank/DDBJ whole genome shotgun (WGS) entry which is preliminary data.</text>
</comment>
<protein>
    <submittedName>
        <fullName evidence="2">Uncharacterized protein</fullName>
    </submittedName>
</protein>
<dbReference type="EMBL" id="JADGJD010000095">
    <property type="protein sequence ID" value="KAJ3055099.1"/>
    <property type="molecule type" value="Genomic_DNA"/>
</dbReference>
<sequence length="288" mass="31582">MTCAYSRSASDFLAVLATEATFCSDFLGPKMEFPLSSSIFPSAFSASCDNYPSTPTPFHSPLSQFVSPTSTVFSEDLDSFLSDMTSPSISSPSPSTVSDSDIESLFSDLPAEYSPYLCEDFPSINLFDCPEDISMMFGLEDNFDASLSFAASPVMSTSQEIPFSMALGESDIMNFDFMAPPSSSSTPILSPSTPAQPEETVAQSENESPKILVKRRYRDVEEYTAVKKRRAVKVYCCPHDGCDREFTRQYNLKSLIIMIAKGPHGNPLRSAFQTALLRPLSQKLHPSS</sequence>
<feature type="compositionally biased region" description="Low complexity" evidence="1">
    <location>
        <begin position="183"/>
        <end position="193"/>
    </location>
</feature>
<evidence type="ECO:0000313" key="2">
    <source>
        <dbReference type="EMBL" id="KAJ3055099.1"/>
    </source>
</evidence>
<dbReference type="Proteomes" id="UP001212841">
    <property type="component" value="Unassembled WGS sequence"/>
</dbReference>
<accession>A0AAD5X3S5</accession>
<gene>
    <name evidence="2" type="ORF">HK097_011474</name>
</gene>
<reference evidence="2" key="1">
    <citation type="submission" date="2020-05" db="EMBL/GenBank/DDBJ databases">
        <title>Phylogenomic resolution of chytrid fungi.</title>
        <authorList>
            <person name="Stajich J.E."/>
            <person name="Amses K."/>
            <person name="Simmons R."/>
            <person name="Seto K."/>
            <person name="Myers J."/>
            <person name="Bonds A."/>
            <person name="Quandt C.A."/>
            <person name="Barry K."/>
            <person name="Liu P."/>
            <person name="Grigoriev I."/>
            <person name="Longcore J.E."/>
            <person name="James T.Y."/>
        </authorList>
    </citation>
    <scope>NUCLEOTIDE SEQUENCE</scope>
    <source>
        <strain evidence="2">JEL0318</strain>
    </source>
</reference>
<keyword evidence="3" id="KW-1185">Reference proteome</keyword>
<organism evidence="2 3">
    <name type="scientific">Rhizophlyctis rosea</name>
    <dbReference type="NCBI Taxonomy" id="64517"/>
    <lineage>
        <taxon>Eukaryota</taxon>
        <taxon>Fungi</taxon>
        <taxon>Fungi incertae sedis</taxon>
        <taxon>Chytridiomycota</taxon>
        <taxon>Chytridiomycota incertae sedis</taxon>
        <taxon>Chytridiomycetes</taxon>
        <taxon>Rhizophlyctidales</taxon>
        <taxon>Rhizophlyctidaceae</taxon>
        <taxon>Rhizophlyctis</taxon>
    </lineage>
</organism>
<evidence type="ECO:0000256" key="1">
    <source>
        <dbReference type="SAM" id="MobiDB-lite"/>
    </source>
</evidence>